<name>A0A401NKK0_SCYTO</name>
<accession>A0A401NKK0</accession>
<proteinExistence type="predicted"/>
<organism evidence="1 2">
    <name type="scientific">Scyliorhinus torazame</name>
    <name type="common">Cloudy catshark</name>
    <name type="synonym">Catulus torazame</name>
    <dbReference type="NCBI Taxonomy" id="75743"/>
    <lineage>
        <taxon>Eukaryota</taxon>
        <taxon>Metazoa</taxon>
        <taxon>Chordata</taxon>
        <taxon>Craniata</taxon>
        <taxon>Vertebrata</taxon>
        <taxon>Chondrichthyes</taxon>
        <taxon>Elasmobranchii</taxon>
        <taxon>Galeomorphii</taxon>
        <taxon>Galeoidea</taxon>
        <taxon>Carcharhiniformes</taxon>
        <taxon>Scyliorhinidae</taxon>
        <taxon>Scyliorhinus</taxon>
    </lineage>
</organism>
<dbReference type="AlphaFoldDB" id="A0A401NKK0"/>
<feature type="non-terminal residue" evidence="1">
    <location>
        <position position="1"/>
    </location>
</feature>
<dbReference type="Proteomes" id="UP000288216">
    <property type="component" value="Unassembled WGS sequence"/>
</dbReference>
<gene>
    <name evidence="1" type="ORF">scyTo_0009329</name>
</gene>
<protein>
    <submittedName>
        <fullName evidence="1">Uncharacterized protein</fullName>
    </submittedName>
</protein>
<reference evidence="1 2" key="1">
    <citation type="journal article" date="2018" name="Nat. Ecol. Evol.">
        <title>Shark genomes provide insights into elasmobranch evolution and the origin of vertebrates.</title>
        <authorList>
            <person name="Hara Y"/>
            <person name="Yamaguchi K"/>
            <person name="Onimaru K"/>
            <person name="Kadota M"/>
            <person name="Koyanagi M"/>
            <person name="Keeley SD"/>
            <person name="Tatsumi K"/>
            <person name="Tanaka K"/>
            <person name="Motone F"/>
            <person name="Kageyama Y"/>
            <person name="Nozu R"/>
            <person name="Adachi N"/>
            <person name="Nishimura O"/>
            <person name="Nakagawa R"/>
            <person name="Tanegashima C"/>
            <person name="Kiyatake I"/>
            <person name="Matsumoto R"/>
            <person name="Murakumo K"/>
            <person name="Nishida K"/>
            <person name="Terakita A"/>
            <person name="Kuratani S"/>
            <person name="Sato K"/>
            <person name="Hyodo S Kuraku.S."/>
        </authorList>
    </citation>
    <scope>NUCLEOTIDE SEQUENCE [LARGE SCALE GENOMIC DNA]</scope>
</reference>
<evidence type="ECO:0000313" key="2">
    <source>
        <dbReference type="Proteomes" id="UP000288216"/>
    </source>
</evidence>
<keyword evidence="2" id="KW-1185">Reference proteome</keyword>
<comment type="caution">
    <text evidence="1">The sequence shown here is derived from an EMBL/GenBank/DDBJ whole genome shotgun (WGS) entry which is preliminary data.</text>
</comment>
<sequence>WGTSISNSRRNGRVKGISRTSDLDVGYTTQACRKDNWKLRIEILPDCIPWITVCSKATCQ</sequence>
<evidence type="ECO:0000313" key="1">
    <source>
        <dbReference type="EMBL" id="GCB61394.1"/>
    </source>
</evidence>
<dbReference type="EMBL" id="BFAA01003784">
    <property type="protein sequence ID" value="GCB61394.1"/>
    <property type="molecule type" value="Genomic_DNA"/>
</dbReference>